<dbReference type="Pfam" id="PF03351">
    <property type="entry name" value="DOMON"/>
    <property type="match status" value="1"/>
</dbReference>
<gene>
    <name evidence="2" type="ORF">SVUK_LOCUS12089</name>
</gene>
<dbReference type="InterPro" id="IPR005018">
    <property type="entry name" value="DOMON_domain"/>
</dbReference>
<dbReference type="PANTHER" id="PTHR46902:SF1">
    <property type="entry name" value="DOMON DOMAIN-CONTAINING PROTEIN FRRS1L"/>
    <property type="match status" value="1"/>
</dbReference>
<dbReference type="EMBL" id="UYYB01098417">
    <property type="protein sequence ID" value="VDM77091.1"/>
    <property type="molecule type" value="Genomic_DNA"/>
</dbReference>
<evidence type="ECO:0000259" key="1">
    <source>
        <dbReference type="PROSITE" id="PS50836"/>
    </source>
</evidence>
<name>A0A3P7IVV7_STRVU</name>
<dbReference type="SMART" id="SM00664">
    <property type="entry name" value="DoH"/>
    <property type="match status" value="1"/>
</dbReference>
<dbReference type="OrthoDB" id="5813822at2759"/>
<dbReference type="GO" id="GO:1900449">
    <property type="term" value="P:regulation of glutamate receptor signaling pathway"/>
    <property type="evidence" value="ECO:0007669"/>
    <property type="project" value="InterPro"/>
</dbReference>
<dbReference type="InterPro" id="IPR042789">
    <property type="entry name" value="FRRS1L"/>
</dbReference>
<accession>A0A3P7IVV7</accession>
<dbReference type="Proteomes" id="UP000270094">
    <property type="component" value="Unassembled WGS sequence"/>
</dbReference>
<proteinExistence type="predicted"/>
<organism evidence="2 3">
    <name type="scientific">Strongylus vulgaris</name>
    <name type="common">Blood worm</name>
    <dbReference type="NCBI Taxonomy" id="40348"/>
    <lineage>
        <taxon>Eukaryota</taxon>
        <taxon>Metazoa</taxon>
        <taxon>Ecdysozoa</taxon>
        <taxon>Nematoda</taxon>
        <taxon>Chromadorea</taxon>
        <taxon>Rhabditida</taxon>
        <taxon>Rhabditina</taxon>
        <taxon>Rhabditomorpha</taxon>
        <taxon>Strongyloidea</taxon>
        <taxon>Strongylidae</taxon>
        <taxon>Strongylus</taxon>
    </lineage>
</organism>
<reference evidence="2 3" key="1">
    <citation type="submission" date="2018-11" db="EMBL/GenBank/DDBJ databases">
        <authorList>
            <consortium name="Pathogen Informatics"/>
        </authorList>
    </citation>
    <scope>NUCLEOTIDE SEQUENCE [LARGE SCALE GENOMIC DNA]</scope>
</reference>
<evidence type="ECO:0000313" key="2">
    <source>
        <dbReference type="EMBL" id="VDM77091.1"/>
    </source>
</evidence>
<feature type="non-terminal residue" evidence="2">
    <location>
        <position position="1"/>
    </location>
</feature>
<dbReference type="AlphaFoldDB" id="A0A3P7IVV7"/>
<dbReference type="PANTHER" id="PTHR46902">
    <property type="entry name" value="DOMON DOMAIN-CONTAINING PROTEIN FRRS1L"/>
    <property type="match status" value="1"/>
</dbReference>
<protein>
    <recommendedName>
        <fullName evidence="1">DOMON domain-containing protein</fullName>
    </recommendedName>
</protein>
<evidence type="ECO:0000313" key="3">
    <source>
        <dbReference type="Proteomes" id="UP000270094"/>
    </source>
</evidence>
<keyword evidence="3" id="KW-1185">Reference proteome</keyword>
<sequence length="456" mass="49331">QGDESVIECSALQGEPLSLKLSYNINGTTDSSTKGEPTNWRLSGNQGTEFFLNSTASFIDGIVYCSALLNITGAISDGLLKFSPFELYYLLMANGPTDANGVNISMIVPGFDTDPCGLSKGCFLATNTNTDPTPNGVAVSYRVMNNSFIFFELVAPSSSKTGSFVAVSFSSNGILFNTPSIECSSLGTDALSMKFSYYDATGTNVRIPGEESIRQTYITQETAVFQDGQIYCSALVNSQGSSVSDEATFDASTCNVDKSCVLPDQCYRGCNGMGVSYEILANSIMKIELFSVLNANNQYIAVGFSDDDKMGNDYVIECSALPNQRYSLKFSYNDNSPANVRIPSEETISSSYFTQSNIIAFDGELYCSALVNVSGWSQSKEVFTYNPSQAYYLLLASGFTNDQGLDIHKHTFVSTPRFLNGDDISSNNFDYATCGTKKGCFISNKANAMAASYQVR</sequence>
<dbReference type="GO" id="GO:0099072">
    <property type="term" value="P:regulation of postsynaptic membrane neurotransmitter receptor levels"/>
    <property type="evidence" value="ECO:0007669"/>
    <property type="project" value="TreeGrafter"/>
</dbReference>
<dbReference type="PROSITE" id="PS50836">
    <property type="entry name" value="DOMON"/>
    <property type="match status" value="1"/>
</dbReference>
<feature type="domain" description="DOMON" evidence="1">
    <location>
        <begin position="271"/>
        <end position="398"/>
    </location>
</feature>